<dbReference type="InterPro" id="IPR002491">
    <property type="entry name" value="ABC_transptr_periplasmic_BD"/>
</dbReference>
<evidence type="ECO:0000259" key="3">
    <source>
        <dbReference type="PROSITE" id="PS50983"/>
    </source>
</evidence>
<dbReference type="CDD" id="cd01143">
    <property type="entry name" value="YvrC"/>
    <property type="match status" value="1"/>
</dbReference>
<dbReference type="NCBIfam" id="NF038402">
    <property type="entry name" value="TroA_like"/>
    <property type="match status" value="1"/>
</dbReference>
<dbReference type="InterPro" id="IPR054828">
    <property type="entry name" value="Vit_B12_bind_prot"/>
</dbReference>
<keyword evidence="2" id="KW-0732">Signal</keyword>
<reference evidence="4 5" key="1">
    <citation type="submission" date="2024-03" db="EMBL/GenBank/DDBJ databases">
        <title>Natural products discovery in diverse microorganisms through a two-stage MS feature dereplication strategy.</title>
        <authorList>
            <person name="Zhang R."/>
        </authorList>
    </citation>
    <scope>NUCLEOTIDE SEQUENCE [LARGE SCALE GENOMIC DNA]</scope>
    <source>
        <strain evidence="4 5">18930</strain>
    </source>
</reference>
<dbReference type="Proteomes" id="UP001432000">
    <property type="component" value="Chromosome"/>
</dbReference>
<feature type="domain" description="Fe/B12 periplasmic-binding" evidence="3">
    <location>
        <begin position="39"/>
        <end position="284"/>
    </location>
</feature>
<name>A0ABZ2PKY1_9NOCA</name>
<dbReference type="EMBL" id="CP147846">
    <property type="protein sequence ID" value="WXG69537.1"/>
    <property type="molecule type" value="Genomic_DNA"/>
</dbReference>
<proteinExistence type="inferred from homology"/>
<dbReference type="InterPro" id="IPR050902">
    <property type="entry name" value="ABC_Transporter_SBP"/>
</dbReference>
<evidence type="ECO:0000256" key="2">
    <source>
        <dbReference type="ARBA" id="ARBA00022729"/>
    </source>
</evidence>
<dbReference type="PANTHER" id="PTHR30535:SF34">
    <property type="entry name" value="MOLYBDATE-BINDING PROTEIN MOLA"/>
    <property type="match status" value="1"/>
</dbReference>
<protein>
    <submittedName>
        <fullName evidence="4">Helical backbone metal receptor</fullName>
    </submittedName>
</protein>
<dbReference type="RefSeq" id="WP_338890367.1">
    <property type="nucleotide sequence ID" value="NZ_CP147846.1"/>
</dbReference>
<dbReference type="PANTHER" id="PTHR30535">
    <property type="entry name" value="VITAMIN B12-BINDING PROTEIN"/>
    <property type="match status" value="1"/>
</dbReference>
<accession>A0ABZ2PKY1</accession>
<dbReference type="Pfam" id="PF01497">
    <property type="entry name" value="Peripla_BP_2"/>
    <property type="match status" value="1"/>
</dbReference>
<evidence type="ECO:0000256" key="1">
    <source>
        <dbReference type="ARBA" id="ARBA00008814"/>
    </source>
</evidence>
<gene>
    <name evidence="4" type="ORF">WDS16_02990</name>
</gene>
<evidence type="ECO:0000313" key="4">
    <source>
        <dbReference type="EMBL" id="WXG69537.1"/>
    </source>
</evidence>
<evidence type="ECO:0000313" key="5">
    <source>
        <dbReference type="Proteomes" id="UP001432000"/>
    </source>
</evidence>
<organism evidence="4 5">
    <name type="scientific">Rhodococcus sovatensis</name>
    <dbReference type="NCBI Taxonomy" id="1805840"/>
    <lineage>
        <taxon>Bacteria</taxon>
        <taxon>Bacillati</taxon>
        <taxon>Actinomycetota</taxon>
        <taxon>Actinomycetes</taxon>
        <taxon>Mycobacteriales</taxon>
        <taxon>Nocardiaceae</taxon>
        <taxon>Rhodococcus</taxon>
    </lineage>
</organism>
<sequence length="284" mass="29520">MRPTEILTSVAVLVALTASGCSTPESNTDTTTVAERPDSIVSLSPSATETLFAVGAGDQVVAVDSQSDYPANAPRTELSAYTPSLEAIVEYEPDLVIASDDIGGLVAALGAADVPVLLLPAATSIDDAYSQIEQVADAVGHPDEGDVLVDEMRSRVDTAVAGVPARDATYFHELDSMLYTVSSDSFIGQVYGLFGLTSIADGAGSDYPQMSDEGVVAADPDFVFLADSQCCGVTVESVSVRPGWATTTAVREGQVFAVDEDMSSRWGPRIADQVESVAAILGQN</sequence>
<dbReference type="SUPFAM" id="SSF53807">
    <property type="entry name" value="Helical backbone' metal receptor"/>
    <property type="match status" value="1"/>
</dbReference>
<comment type="similarity">
    <text evidence="1">Belongs to the bacterial solute-binding protein 8 family.</text>
</comment>
<keyword evidence="5" id="KW-1185">Reference proteome</keyword>
<dbReference type="PROSITE" id="PS50983">
    <property type="entry name" value="FE_B12_PBP"/>
    <property type="match status" value="1"/>
</dbReference>
<keyword evidence="4" id="KW-0675">Receptor</keyword>
<dbReference type="PROSITE" id="PS51257">
    <property type="entry name" value="PROKAR_LIPOPROTEIN"/>
    <property type="match status" value="1"/>
</dbReference>
<dbReference type="Gene3D" id="3.40.50.1980">
    <property type="entry name" value="Nitrogenase molybdenum iron protein domain"/>
    <property type="match status" value="2"/>
</dbReference>